<evidence type="ECO:0000313" key="2">
    <source>
        <dbReference type="Proteomes" id="UP001221142"/>
    </source>
</evidence>
<gene>
    <name evidence="1" type="ORF">FB45DRAFT_340543</name>
</gene>
<name>A0AAD7B4R7_9AGAR</name>
<reference evidence="1" key="1">
    <citation type="submission" date="2023-03" db="EMBL/GenBank/DDBJ databases">
        <title>Massive genome expansion in bonnet fungi (Mycena s.s.) driven by repeated elements and novel gene families across ecological guilds.</title>
        <authorList>
            <consortium name="Lawrence Berkeley National Laboratory"/>
            <person name="Harder C.B."/>
            <person name="Miyauchi S."/>
            <person name="Viragh M."/>
            <person name="Kuo A."/>
            <person name="Thoen E."/>
            <person name="Andreopoulos B."/>
            <person name="Lu D."/>
            <person name="Skrede I."/>
            <person name="Drula E."/>
            <person name="Henrissat B."/>
            <person name="Morin E."/>
            <person name="Kohler A."/>
            <person name="Barry K."/>
            <person name="LaButti K."/>
            <person name="Morin E."/>
            <person name="Salamov A."/>
            <person name="Lipzen A."/>
            <person name="Mereny Z."/>
            <person name="Hegedus B."/>
            <person name="Baldrian P."/>
            <person name="Stursova M."/>
            <person name="Weitz H."/>
            <person name="Taylor A."/>
            <person name="Grigoriev I.V."/>
            <person name="Nagy L.G."/>
            <person name="Martin F."/>
            <person name="Kauserud H."/>
        </authorList>
    </citation>
    <scope>NUCLEOTIDE SEQUENCE</scope>
    <source>
        <strain evidence="1">9284</strain>
    </source>
</reference>
<proteinExistence type="predicted"/>
<evidence type="ECO:0000313" key="1">
    <source>
        <dbReference type="EMBL" id="KAJ7609930.1"/>
    </source>
</evidence>
<dbReference type="Proteomes" id="UP001221142">
    <property type="component" value="Unassembled WGS sequence"/>
</dbReference>
<sequence>MLGLPTARVNRPDGKLKPVASETDNLHAYLAQIPGSKSWLDHILYLPGRTMSLNDGRHILAFAPTHRHHPTRQWIEGSDLVAYDGSTREVFVDENGFVFYAGTYQCHRLNNVYPGGTIPPSTISVKEITDAIFGAIRPSGWSGILHRQFPSGPIRVEATGLNLVGFNGPLYNTLRTQFTELKNARLRTMGSGSMETHRFSKFARLIILDRGLGAIPQDNRDA</sequence>
<accession>A0AAD7B4R7</accession>
<protein>
    <submittedName>
        <fullName evidence="1">Uncharacterized protein</fullName>
    </submittedName>
</protein>
<comment type="caution">
    <text evidence="1">The sequence shown here is derived from an EMBL/GenBank/DDBJ whole genome shotgun (WGS) entry which is preliminary data.</text>
</comment>
<keyword evidence="2" id="KW-1185">Reference proteome</keyword>
<dbReference type="AlphaFoldDB" id="A0AAD7B4R7"/>
<dbReference type="EMBL" id="JARKIF010000037">
    <property type="protein sequence ID" value="KAJ7609930.1"/>
    <property type="molecule type" value="Genomic_DNA"/>
</dbReference>
<organism evidence="1 2">
    <name type="scientific">Roridomyces roridus</name>
    <dbReference type="NCBI Taxonomy" id="1738132"/>
    <lineage>
        <taxon>Eukaryota</taxon>
        <taxon>Fungi</taxon>
        <taxon>Dikarya</taxon>
        <taxon>Basidiomycota</taxon>
        <taxon>Agaricomycotina</taxon>
        <taxon>Agaricomycetes</taxon>
        <taxon>Agaricomycetidae</taxon>
        <taxon>Agaricales</taxon>
        <taxon>Marasmiineae</taxon>
        <taxon>Mycenaceae</taxon>
        <taxon>Roridomyces</taxon>
    </lineage>
</organism>